<keyword evidence="3" id="KW-1133">Transmembrane helix</keyword>
<dbReference type="GO" id="GO:0005829">
    <property type="term" value="C:cytosol"/>
    <property type="evidence" value="ECO:0007669"/>
    <property type="project" value="TreeGrafter"/>
</dbReference>
<comment type="similarity">
    <text evidence="1 2">Belongs to the UPF0301 (AlgH) family.</text>
</comment>
<sequence>MPQLKITATPCISNFLRCCPVLFYEFIIFYLRIKYLDFFIFSFILCRNMDTLSSDTLKGHFLIAMPGMQDPNFFQSVVCLCDHTPEGALGVVINRVHASLSGENIFSELKMPAKTDAGSIPLYIGGPVRMGEIYLLHGPPFGWDSTIMVADDLALSNSVDVLQSIAMGRGPESFIIALGCAGWGPGQLENEIRGNVWLTSPVSKRIIVETPPENRWTEAVKGLGVDPAMLSDKAGHA</sequence>
<dbReference type="PANTHER" id="PTHR30327:SF1">
    <property type="entry name" value="UPF0301 PROTEIN YQGE"/>
    <property type="match status" value="1"/>
</dbReference>
<accession>A0A484HLT8</accession>
<evidence type="ECO:0000256" key="2">
    <source>
        <dbReference type="HAMAP-Rule" id="MF_00758"/>
    </source>
</evidence>
<name>A0A484HLT8_9BACT</name>
<dbReference type="Gene3D" id="3.40.1740.10">
    <property type="entry name" value="VC0467-like"/>
    <property type="match status" value="1"/>
</dbReference>
<dbReference type="AlphaFoldDB" id="A0A484HLT8"/>
<dbReference type="HAMAP" id="MF_00758">
    <property type="entry name" value="UPF0301"/>
    <property type="match status" value="1"/>
</dbReference>
<protein>
    <recommendedName>
        <fullName evidence="2">UPF0301 protein EPICR_20323</fullName>
    </recommendedName>
</protein>
<proteinExistence type="inferred from homology"/>
<evidence type="ECO:0000256" key="3">
    <source>
        <dbReference type="SAM" id="Phobius"/>
    </source>
</evidence>
<dbReference type="SUPFAM" id="SSF143456">
    <property type="entry name" value="VC0467-like"/>
    <property type="match status" value="1"/>
</dbReference>
<gene>
    <name evidence="4" type="ORF">EPICR_20323</name>
</gene>
<evidence type="ECO:0000313" key="4">
    <source>
        <dbReference type="EMBL" id="VEN73853.1"/>
    </source>
</evidence>
<evidence type="ECO:0000256" key="1">
    <source>
        <dbReference type="ARBA" id="ARBA00009600"/>
    </source>
</evidence>
<dbReference type="PANTHER" id="PTHR30327">
    <property type="entry name" value="UNCHARACTERIZED PROTEIN YQGE"/>
    <property type="match status" value="1"/>
</dbReference>
<dbReference type="Pfam" id="PF02622">
    <property type="entry name" value="DUF179"/>
    <property type="match status" value="1"/>
</dbReference>
<dbReference type="InterPro" id="IPR003774">
    <property type="entry name" value="AlgH-like"/>
</dbReference>
<keyword evidence="3" id="KW-0472">Membrane</keyword>
<keyword evidence="3" id="KW-0812">Transmembrane</keyword>
<dbReference type="EMBL" id="CAACVI010000012">
    <property type="protein sequence ID" value="VEN73853.1"/>
    <property type="molecule type" value="Genomic_DNA"/>
</dbReference>
<feature type="transmembrane region" description="Helical" evidence="3">
    <location>
        <begin position="21"/>
        <end position="45"/>
    </location>
</feature>
<reference evidence="4" key="1">
    <citation type="submission" date="2019-01" db="EMBL/GenBank/DDBJ databases">
        <authorList>
            <consortium name="Genoscope - CEA"/>
            <person name="William W."/>
        </authorList>
    </citation>
    <scope>NUCLEOTIDE SEQUENCE</scope>
    <source>
        <strain evidence="4">CR-1</strain>
    </source>
</reference>
<organism evidence="4">
    <name type="scientific">uncultured Desulfobacteraceae bacterium</name>
    <dbReference type="NCBI Taxonomy" id="218296"/>
    <lineage>
        <taxon>Bacteria</taxon>
        <taxon>Pseudomonadati</taxon>
        <taxon>Thermodesulfobacteriota</taxon>
        <taxon>Desulfobacteria</taxon>
        <taxon>Desulfobacterales</taxon>
        <taxon>Desulfobacteraceae</taxon>
        <taxon>environmental samples</taxon>
    </lineage>
</organism>